<feature type="transmembrane region" description="Helical" evidence="1">
    <location>
        <begin position="170"/>
        <end position="188"/>
    </location>
</feature>
<evidence type="ECO:0000256" key="1">
    <source>
        <dbReference type="SAM" id="Phobius"/>
    </source>
</evidence>
<proteinExistence type="predicted"/>
<evidence type="ECO:0000313" key="4">
    <source>
        <dbReference type="Proteomes" id="UP000219331"/>
    </source>
</evidence>
<dbReference type="InterPro" id="IPR005804">
    <property type="entry name" value="FA_desaturase_dom"/>
</dbReference>
<dbReference type="STRING" id="538381.GCA_001696535_00994"/>
<dbReference type="Pfam" id="PF00487">
    <property type="entry name" value="FA_desaturase"/>
    <property type="match status" value="1"/>
</dbReference>
<dbReference type="EMBL" id="OBML01000015">
    <property type="protein sequence ID" value="SOC25762.1"/>
    <property type="molecule type" value="Genomic_DNA"/>
</dbReference>
<dbReference type="Proteomes" id="UP000219331">
    <property type="component" value="Unassembled WGS sequence"/>
</dbReference>
<feature type="domain" description="Fatty acid desaturase" evidence="2">
    <location>
        <begin position="73"/>
        <end position="311"/>
    </location>
</feature>
<dbReference type="RefSeq" id="WP_097176497.1">
    <property type="nucleotide sequence ID" value="NZ_OBML01000015.1"/>
</dbReference>
<accession>A0A285TQQ0</accession>
<reference evidence="3 4" key="1">
    <citation type="submission" date="2017-08" db="EMBL/GenBank/DDBJ databases">
        <authorList>
            <person name="de Groot N.N."/>
        </authorList>
    </citation>
    <scope>NUCLEOTIDE SEQUENCE [LARGE SCALE GENOMIC DNA]</scope>
    <source>
        <strain evidence="3 4">USBA 352</strain>
    </source>
</reference>
<dbReference type="OrthoDB" id="784276at2"/>
<keyword evidence="1" id="KW-0812">Transmembrane</keyword>
<evidence type="ECO:0000259" key="2">
    <source>
        <dbReference type="Pfam" id="PF00487"/>
    </source>
</evidence>
<keyword evidence="4" id="KW-1185">Reference proteome</keyword>
<dbReference type="AlphaFoldDB" id="A0A285TQQ0"/>
<protein>
    <submittedName>
        <fullName evidence="3">Fatty acid desaturase</fullName>
    </submittedName>
</protein>
<keyword evidence="1" id="KW-0472">Membrane</keyword>
<feature type="transmembrane region" description="Helical" evidence="1">
    <location>
        <begin position="72"/>
        <end position="90"/>
    </location>
</feature>
<feature type="transmembrane region" description="Helical" evidence="1">
    <location>
        <begin position="226"/>
        <end position="246"/>
    </location>
</feature>
<name>A0A285TQQ0_9HYPH</name>
<dbReference type="GO" id="GO:0006629">
    <property type="term" value="P:lipid metabolic process"/>
    <property type="evidence" value="ECO:0007669"/>
    <property type="project" value="InterPro"/>
</dbReference>
<gene>
    <name evidence="3" type="ORF">SAMN05421512_1159</name>
</gene>
<sequence length="347" mass="39107">MPHHAEPLLSAELPFDSQTSQEACGAGSIAAVEPRLLSRAAFEWPTVLLLAGVYLVFAALVAAASIAQGSGWSLVFWLCLVPVITLHSSLQHELLHGHPFRTPRANALLAGLPLGLFVPYWRFRALHIAHHDDPHLTDPYEDPESWYLHPRDWRVAGRTRGALLAFNNTLLGRMLVGPAIGMAGFFAAEWRLAWSGRGDVLRAWGEHLMLVGVLLALLRLLPGFSLPAYLAVCYGAWSLLGVRTFLEHRAEEAVGHRTVIIEDRGPLAFLFLFNSLHAVHHRFPAVPWYRLPGLYRRHRDMFRAENGGYVYRSYLEIARRHAFRAKEPVEHPVLARRLKRDGFQEIE</sequence>
<evidence type="ECO:0000313" key="3">
    <source>
        <dbReference type="EMBL" id="SOC25762.1"/>
    </source>
</evidence>
<feature type="transmembrane region" description="Helical" evidence="1">
    <location>
        <begin position="102"/>
        <end position="121"/>
    </location>
</feature>
<organism evidence="3 4">
    <name type="scientific">Stappia indica</name>
    <dbReference type="NCBI Taxonomy" id="538381"/>
    <lineage>
        <taxon>Bacteria</taxon>
        <taxon>Pseudomonadati</taxon>
        <taxon>Pseudomonadota</taxon>
        <taxon>Alphaproteobacteria</taxon>
        <taxon>Hyphomicrobiales</taxon>
        <taxon>Stappiaceae</taxon>
        <taxon>Stappia</taxon>
    </lineage>
</organism>
<keyword evidence="1" id="KW-1133">Transmembrane helix</keyword>
<feature type="transmembrane region" description="Helical" evidence="1">
    <location>
        <begin position="47"/>
        <end position="66"/>
    </location>
</feature>